<organism evidence="2 3">
    <name type="scientific">Pseudallescheria apiosperma</name>
    <name type="common">Scedosporium apiospermum</name>
    <dbReference type="NCBI Taxonomy" id="563466"/>
    <lineage>
        <taxon>Eukaryota</taxon>
        <taxon>Fungi</taxon>
        <taxon>Dikarya</taxon>
        <taxon>Ascomycota</taxon>
        <taxon>Pezizomycotina</taxon>
        <taxon>Sordariomycetes</taxon>
        <taxon>Hypocreomycetidae</taxon>
        <taxon>Microascales</taxon>
        <taxon>Microascaceae</taxon>
        <taxon>Scedosporium</taxon>
    </lineage>
</organism>
<name>A0A084GET3_PSEDA</name>
<dbReference type="InterPro" id="IPR002818">
    <property type="entry name" value="DJ-1/PfpI"/>
</dbReference>
<dbReference type="AlphaFoldDB" id="A0A084GET3"/>
<dbReference type="Pfam" id="PF01965">
    <property type="entry name" value="DJ-1_PfpI"/>
    <property type="match status" value="1"/>
</dbReference>
<accession>A0A084GET3</accession>
<keyword evidence="3" id="KW-1185">Reference proteome</keyword>
<dbReference type="OrthoDB" id="543156at2759"/>
<dbReference type="PANTHER" id="PTHR43130">
    <property type="entry name" value="ARAC-FAMILY TRANSCRIPTIONAL REGULATOR"/>
    <property type="match status" value="1"/>
</dbReference>
<dbReference type="RefSeq" id="XP_016645644.1">
    <property type="nucleotide sequence ID" value="XM_016784887.1"/>
</dbReference>
<dbReference type="SUPFAM" id="SSF52317">
    <property type="entry name" value="Class I glutamine amidotransferase-like"/>
    <property type="match status" value="1"/>
</dbReference>
<protein>
    <recommendedName>
        <fullName evidence="1">DJ-1/PfpI domain-containing protein</fullName>
    </recommendedName>
</protein>
<dbReference type="InterPro" id="IPR029062">
    <property type="entry name" value="Class_I_gatase-like"/>
</dbReference>
<sequence length="231" mass="25673">MSSPTTKKALRIGVMMEGVQLSDIMGIDILGNLSETYINAVISLDPSGEKYKEQAIPMEFFYIATTLDLAFMTPSVMIKPNVTYDDCPRDLDIVLTGGSLPSTRTPEATKFIQEAYPKVPVWFTTCIGAMWIAEAGVLKGSKATTNRGSLPMARKLHPEVEWLDQRWVVDEKPYDGLDRKGELWTSGGAGAGMDMIAHYCLEKFDPEFVNEISLVPLEFEVNRSIGQFYNA</sequence>
<gene>
    <name evidence="2" type="ORF">SAPIO_CDS1670</name>
</gene>
<feature type="domain" description="DJ-1/PfpI" evidence="1">
    <location>
        <begin position="76"/>
        <end position="172"/>
    </location>
</feature>
<dbReference type="HOGENOM" id="CLU_000445_44_8_1"/>
<dbReference type="GeneID" id="27720742"/>
<evidence type="ECO:0000313" key="3">
    <source>
        <dbReference type="Proteomes" id="UP000028545"/>
    </source>
</evidence>
<proteinExistence type="predicted"/>
<dbReference type="KEGG" id="sapo:SAPIO_CDS1670"/>
<evidence type="ECO:0000259" key="1">
    <source>
        <dbReference type="Pfam" id="PF01965"/>
    </source>
</evidence>
<comment type="caution">
    <text evidence="2">The sequence shown here is derived from an EMBL/GenBank/DDBJ whole genome shotgun (WGS) entry which is preliminary data.</text>
</comment>
<dbReference type="Gene3D" id="3.40.50.880">
    <property type="match status" value="1"/>
</dbReference>
<dbReference type="EMBL" id="JOWA01000066">
    <property type="protein sequence ID" value="KEZ45845.1"/>
    <property type="molecule type" value="Genomic_DNA"/>
</dbReference>
<evidence type="ECO:0000313" key="2">
    <source>
        <dbReference type="EMBL" id="KEZ45845.1"/>
    </source>
</evidence>
<dbReference type="VEuPathDB" id="FungiDB:SAPIO_CDS1670"/>
<dbReference type="Proteomes" id="UP000028545">
    <property type="component" value="Unassembled WGS sequence"/>
</dbReference>
<dbReference type="PANTHER" id="PTHR43130:SF7">
    <property type="entry name" value="DJ-1_PFPI DOMAIN-CONTAINING PROTEIN"/>
    <property type="match status" value="1"/>
</dbReference>
<dbReference type="InterPro" id="IPR052158">
    <property type="entry name" value="INH-QAR"/>
</dbReference>
<dbReference type="OMA" id="CAGMDMF"/>
<reference evidence="2 3" key="1">
    <citation type="journal article" date="2014" name="Genome Announc.">
        <title>Draft genome sequence of the pathogenic fungus Scedosporium apiospermum.</title>
        <authorList>
            <person name="Vandeputte P."/>
            <person name="Ghamrawi S."/>
            <person name="Rechenmann M."/>
            <person name="Iltis A."/>
            <person name="Giraud S."/>
            <person name="Fleury M."/>
            <person name="Thornton C."/>
            <person name="Delhaes L."/>
            <person name="Meyer W."/>
            <person name="Papon N."/>
            <person name="Bouchara J.P."/>
        </authorList>
    </citation>
    <scope>NUCLEOTIDE SEQUENCE [LARGE SCALE GENOMIC DNA]</scope>
    <source>
        <strain evidence="2 3">IHEM 14462</strain>
    </source>
</reference>